<organism evidence="3 4">
    <name type="scientific">Hungatella hathewayi</name>
    <dbReference type="NCBI Taxonomy" id="154046"/>
    <lineage>
        <taxon>Bacteria</taxon>
        <taxon>Bacillati</taxon>
        <taxon>Bacillota</taxon>
        <taxon>Clostridia</taxon>
        <taxon>Lachnospirales</taxon>
        <taxon>Lachnospiraceae</taxon>
        <taxon>Hungatella</taxon>
    </lineage>
</organism>
<proteinExistence type="predicted"/>
<protein>
    <submittedName>
        <fullName evidence="3">Putative transcriptional regulator with HTH domain</fullName>
    </submittedName>
</protein>
<feature type="domain" description="Schlafen AlbA-2" evidence="2">
    <location>
        <begin position="17"/>
        <end position="142"/>
    </location>
</feature>
<reference evidence="3 4" key="1">
    <citation type="submission" date="2015-09" db="EMBL/GenBank/DDBJ databases">
        <authorList>
            <consortium name="Pathogen Informatics"/>
        </authorList>
    </citation>
    <scope>NUCLEOTIDE SEQUENCE [LARGE SCALE GENOMIC DNA]</scope>
    <source>
        <strain evidence="3 4">2789STDY5608850</strain>
    </source>
</reference>
<evidence type="ECO:0000259" key="2">
    <source>
        <dbReference type="Pfam" id="PF04326"/>
    </source>
</evidence>
<dbReference type="PANTHER" id="PTHR30595">
    <property type="entry name" value="GLPR-RELATED TRANSCRIPTIONAL REPRESSOR"/>
    <property type="match status" value="1"/>
</dbReference>
<dbReference type="Pfam" id="PF13749">
    <property type="entry name" value="HATPase_c_4"/>
    <property type="match status" value="1"/>
</dbReference>
<evidence type="ECO:0000256" key="1">
    <source>
        <dbReference type="SAM" id="MobiDB-lite"/>
    </source>
</evidence>
<dbReference type="AlphaFoldDB" id="A0A174C0L6"/>
<dbReference type="Gene3D" id="3.30.950.30">
    <property type="entry name" value="Schlafen, AAA domain"/>
    <property type="match status" value="1"/>
</dbReference>
<dbReference type="Proteomes" id="UP000095651">
    <property type="component" value="Unassembled WGS sequence"/>
</dbReference>
<feature type="compositionally biased region" description="Low complexity" evidence="1">
    <location>
        <begin position="425"/>
        <end position="441"/>
    </location>
</feature>
<gene>
    <name evidence="3" type="ORF">ERS852407_01810</name>
</gene>
<dbReference type="InterPro" id="IPR038461">
    <property type="entry name" value="Schlafen_AlbA_2_dom_sf"/>
</dbReference>
<sequence length="510" mass="58420">MAIPTNIKTLLSGEVVEWARIEFKETWNAEASLKSVCAFANDLDNWGGGYIIIGVEENEGQPIHQLKGVPVDKIDACQKNILAKCKLIRPAYMPIVEVVDYENKKFIVLWCPGGDSRPYSAPKTMAKDNKERIHYIRKMSNTVEPSDDEEKDLFNLANRIPFDDRVNHQAEISDLNITLIQNYLKEVKSSLYEKSKTGDFVEVCSDMNIISNLPEYTKPKNVGLMFFSMEPDKFFPYTQIDVVQFPEGLGGNHIIEQTFKGPIQQQLRDALQYIRNTIITEKVVKHPDRAEADRFFNYPFAAIEEALSNAVYHRAYDEREPIEVRVENDRIEILSFPGPDRSVTMEGLKSYRVSNRRYRNRRIGDFLKELHLTEGRNTGFKKILDALTANGSPKPEFETDEARSYFITRLFVHEGFWNTKHENENASTPNSTPSTPNSAPSHTLLEDLQGLSLREQILVLIKRNPSISKKKMTEILGVSMYALKKELAMMSEEHVAEFVGYSRSGKWVVY</sequence>
<dbReference type="EMBL" id="CYZE01000003">
    <property type="protein sequence ID" value="CUO07071.1"/>
    <property type="molecule type" value="Genomic_DNA"/>
</dbReference>
<accession>A0A174C0L6</accession>
<dbReference type="InterPro" id="IPR007421">
    <property type="entry name" value="Schlafen_AlbA_2_dom"/>
</dbReference>
<evidence type="ECO:0000313" key="4">
    <source>
        <dbReference type="Proteomes" id="UP000095651"/>
    </source>
</evidence>
<dbReference type="Pfam" id="PF04326">
    <property type="entry name" value="SLFN_AlbA_2"/>
    <property type="match status" value="1"/>
</dbReference>
<feature type="region of interest" description="Disordered" evidence="1">
    <location>
        <begin position="421"/>
        <end position="442"/>
    </location>
</feature>
<dbReference type="PANTHER" id="PTHR30595:SF6">
    <property type="entry name" value="SCHLAFEN ALBA-2 DOMAIN-CONTAINING PROTEIN"/>
    <property type="match status" value="1"/>
</dbReference>
<dbReference type="Gene3D" id="3.30.565.60">
    <property type="match status" value="1"/>
</dbReference>
<dbReference type="RefSeq" id="WP_055654297.1">
    <property type="nucleotide sequence ID" value="NZ_CABIXC010000003.1"/>
</dbReference>
<dbReference type="InterPro" id="IPR038475">
    <property type="entry name" value="RecG_C_sf"/>
</dbReference>
<name>A0A174C0L6_9FIRM</name>
<evidence type="ECO:0000313" key="3">
    <source>
        <dbReference type="EMBL" id="CUO07071.1"/>
    </source>
</evidence>